<keyword evidence="1" id="KW-0472">Membrane</keyword>
<reference evidence="2 3" key="1">
    <citation type="submission" date="2020-08" db="EMBL/GenBank/DDBJ databases">
        <title>Genome sequence of Diaphorobacter ruginosibacter DSM 27467T.</title>
        <authorList>
            <person name="Hyun D.-W."/>
            <person name="Bae J.-W."/>
        </authorList>
    </citation>
    <scope>NUCLEOTIDE SEQUENCE [LARGE SCALE GENOMIC DNA]</scope>
    <source>
        <strain evidence="2 3">DSM 27467</strain>
    </source>
</reference>
<evidence type="ECO:0000313" key="3">
    <source>
        <dbReference type="Proteomes" id="UP000515811"/>
    </source>
</evidence>
<keyword evidence="1" id="KW-1133">Transmembrane helix</keyword>
<dbReference type="Proteomes" id="UP000515811">
    <property type="component" value="Chromosome"/>
</dbReference>
<dbReference type="EMBL" id="CP060714">
    <property type="protein sequence ID" value="QNN57837.1"/>
    <property type="molecule type" value="Genomic_DNA"/>
</dbReference>
<accession>A0A7G9RQG2</accession>
<dbReference type="Pfam" id="PF10741">
    <property type="entry name" value="T2SSM_b"/>
    <property type="match status" value="1"/>
</dbReference>
<organism evidence="2 3">
    <name type="scientific">Diaphorobacter ruginosibacter</name>
    <dbReference type="NCBI Taxonomy" id="1715720"/>
    <lineage>
        <taxon>Bacteria</taxon>
        <taxon>Pseudomonadati</taxon>
        <taxon>Pseudomonadota</taxon>
        <taxon>Betaproteobacteria</taxon>
        <taxon>Burkholderiales</taxon>
        <taxon>Comamonadaceae</taxon>
        <taxon>Diaphorobacter</taxon>
    </lineage>
</organism>
<sequence length="184" mass="20048">MKQLSRQDMILMALTVVVLLIPFLMLGAWLLDKTAQAQSQLDKLEPRFARILGIQRSEDKLDSGLKVVNERISAFVFPDEMDATQAGNAAQQSVRSVLTTAGMAVVSSQVLPTKTDQGFERISLSVRAEGELIHLQAALAVLPSLTPVILVDGINIQVTGRQTADKPQRLAAELKLSVLHRKPA</sequence>
<dbReference type="KEGG" id="drg:H9K76_02835"/>
<evidence type="ECO:0000313" key="2">
    <source>
        <dbReference type="EMBL" id="QNN57837.1"/>
    </source>
</evidence>
<dbReference type="InterPro" id="IPR034756">
    <property type="entry name" value="T2SSM_b"/>
</dbReference>
<dbReference type="AlphaFoldDB" id="A0A7G9RQG2"/>
<keyword evidence="3" id="KW-1185">Reference proteome</keyword>
<evidence type="ECO:0000256" key="1">
    <source>
        <dbReference type="SAM" id="Phobius"/>
    </source>
</evidence>
<feature type="transmembrane region" description="Helical" evidence="1">
    <location>
        <begin position="9"/>
        <end position="31"/>
    </location>
</feature>
<dbReference type="NCBIfam" id="NF040576">
    <property type="entry name" value="T2SS_GspM_XpsM"/>
    <property type="match status" value="1"/>
</dbReference>
<proteinExistence type="predicted"/>
<keyword evidence="1" id="KW-0812">Transmembrane</keyword>
<name>A0A7G9RQG2_9BURK</name>
<dbReference type="RefSeq" id="WP_187598082.1">
    <property type="nucleotide sequence ID" value="NZ_CP060714.1"/>
</dbReference>
<gene>
    <name evidence="2" type="ORF">H9K76_02835</name>
</gene>
<protein>
    <submittedName>
        <fullName evidence="2">Type II secretion system protein M</fullName>
    </submittedName>
</protein>